<dbReference type="EC" id="3.4.11.10" evidence="8"/>
<feature type="binding site" evidence="8">
    <location>
        <position position="267"/>
    </location>
    <ligand>
        <name>Mn(2+)</name>
        <dbReference type="ChEBI" id="CHEBI:29035"/>
        <label>1</label>
    </ligand>
</feature>
<gene>
    <name evidence="8" type="primary">pepA</name>
    <name evidence="10" type="ORF">QWT69_03090</name>
</gene>
<dbReference type="InterPro" id="IPR023042">
    <property type="entry name" value="Peptidase_M17_leu_NH2_pept"/>
</dbReference>
<keyword evidence="6 8" id="KW-0378">Hydrolase</keyword>
<keyword evidence="5 8" id="KW-0645">Protease</keyword>
<dbReference type="EMBL" id="CP129118">
    <property type="protein sequence ID" value="WOV88124.1"/>
    <property type="molecule type" value="Genomic_DNA"/>
</dbReference>
<dbReference type="Pfam" id="PF00883">
    <property type="entry name" value="Peptidase_M17"/>
    <property type="match status" value="1"/>
</dbReference>
<dbReference type="EC" id="3.4.11.1" evidence="8"/>
<sequence length="494" mass="53565">MDVQLKGIHALFDTSADALVIGLYEDGQNDNVLRQLSEKMKQDLSSFFEEQELGTYASLTSLFTFGSVPMKQVVFLGLGRKEEQSFDRLRKATGRLVRKLKTESITDIAFYSAHTDQVSSKRFGQAITEAFYLSNYEYKEFFKQDESEARKQLYLFVDDPDNEELQQGLALGKAIGESTVYARNLMNAPANYLTPVALKDEIVKMAGKYGLETNVLNQSQLEELKMGGILGVAQGSVLKPYVVTVKYEGNPLSDEVLGLIGKGVTFDTGGISLKAKPGLELLKKDMGGSASMIGVMETIAKLKPKVNLLLVVGCVENMPSGSAYKPGDVVTMMDGKTVEIISTDAEGRLVLGDCITYAKSLGVTSLIDCATLTGAVRVALGYIAAGVMGNKQEMIDKLLASAKEGGEKAWQLPLYDEYFDPLKSQVAYMKNSGAKFGGASVAGKFIEQFVGDTPWIHLDISSSGYTHEANDLGPVGATGSMISTVTHYVLNHQA</sequence>
<comment type="function">
    <text evidence="7 8">Presumably involved in the processing and regular turnover of intracellular proteins. Catalyzes the removal of unsubstituted N-terminal amino acids from various peptides.</text>
</comment>
<dbReference type="InterPro" id="IPR000819">
    <property type="entry name" value="Peptidase_M17_C"/>
</dbReference>
<keyword evidence="4 8" id="KW-0031">Aminopeptidase</keyword>
<accession>A0ABZ0L7I0</accession>
<dbReference type="InterPro" id="IPR043472">
    <property type="entry name" value="Macro_dom-like"/>
</dbReference>
<evidence type="ECO:0000259" key="9">
    <source>
        <dbReference type="PROSITE" id="PS00631"/>
    </source>
</evidence>
<comment type="subcellular location">
    <subcellularLocation>
        <location evidence="8">Cytoplasm</location>
    </subcellularLocation>
</comment>
<feature type="binding site" evidence="8">
    <location>
        <position position="346"/>
    </location>
    <ligand>
        <name>Mn(2+)</name>
        <dbReference type="ChEBI" id="CHEBI:29035"/>
        <label>1</label>
    </ligand>
</feature>
<dbReference type="PANTHER" id="PTHR11963">
    <property type="entry name" value="LEUCINE AMINOPEPTIDASE-RELATED"/>
    <property type="match status" value="1"/>
</dbReference>
<evidence type="ECO:0000256" key="5">
    <source>
        <dbReference type="ARBA" id="ARBA00022670"/>
    </source>
</evidence>
<evidence type="ECO:0000256" key="4">
    <source>
        <dbReference type="ARBA" id="ARBA00022438"/>
    </source>
</evidence>
<comment type="catalytic activity">
    <reaction evidence="2 8">
        <text>Release of an N-terminal amino acid, preferentially leucine, but not glutamic or aspartic acids.</text>
        <dbReference type="EC" id="3.4.11.10"/>
    </reaction>
</comment>
<evidence type="ECO:0000256" key="7">
    <source>
        <dbReference type="ARBA" id="ARBA00049972"/>
    </source>
</evidence>
<evidence type="ECO:0000256" key="2">
    <source>
        <dbReference type="ARBA" id="ARBA00000967"/>
    </source>
</evidence>
<evidence type="ECO:0000313" key="11">
    <source>
        <dbReference type="Proteomes" id="UP001303902"/>
    </source>
</evidence>
<dbReference type="InterPro" id="IPR008283">
    <property type="entry name" value="Peptidase_M17_N"/>
</dbReference>
<dbReference type="PROSITE" id="PS00631">
    <property type="entry name" value="CYTOSOL_AP"/>
    <property type="match status" value="1"/>
</dbReference>
<feature type="binding site" evidence="8">
    <location>
        <position position="262"/>
    </location>
    <ligand>
        <name>Mn(2+)</name>
        <dbReference type="ChEBI" id="CHEBI:29035"/>
        <label>2</label>
    </ligand>
</feature>
<feature type="binding site" evidence="8">
    <location>
        <position position="344"/>
    </location>
    <ligand>
        <name>Mn(2+)</name>
        <dbReference type="ChEBI" id="CHEBI:29035"/>
        <label>1</label>
    </ligand>
</feature>
<dbReference type="InterPro" id="IPR011356">
    <property type="entry name" value="Leucine_aapep/pepB"/>
</dbReference>
<dbReference type="HAMAP" id="MF_00181">
    <property type="entry name" value="Cytosol_peptidase_M17"/>
    <property type="match status" value="1"/>
</dbReference>
<feature type="binding site" evidence="8">
    <location>
        <position position="267"/>
    </location>
    <ligand>
        <name>Mn(2+)</name>
        <dbReference type="ChEBI" id="CHEBI:29035"/>
        <label>2</label>
    </ligand>
</feature>
<dbReference type="PANTHER" id="PTHR11963:SF23">
    <property type="entry name" value="CYTOSOL AMINOPEPTIDASE"/>
    <property type="match status" value="1"/>
</dbReference>
<feature type="active site" evidence="8">
    <location>
        <position position="348"/>
    </location>
</feature>
<evidence type="ECO:0000256" key="6">
    <source>
        <dbReference type="ARBA" id="ARBA00022801"/>
    </source>
</evidence>
<organism evidence="10 11">
    <name type="scientific">Sporosarcina oncorhynchi</name>
    <dbReference type="NCBI Taxonomy" id="3056444"/>
    <lineage>
        <taxon>Bacteria</taxon>
        <taxon>Bacillati</taxon>
        <taxon>Bacillota</taxon>
        <taxon>Bacilli</taxon>
        <taxon>Bacillales</taxon>
        <taxon>Caryophanaceae</taxon>
        <taxon>Sporosarcina</taxon>
    </lineage>
</organism>
<feature type="active site" evidence="8">
    <location>
        <position position="274"/>
    </location>
</feature>
<evidence type="ECO:0000313" key="10">
    <source>
        <dbReference type="EMBL" id="WOV88124.1"/>
    </source>
</evidence>
<dbReference type="Pfam" id="PF02789">
    <property type="entry name" value="Peptidase_M17_N"/>
    <property type="match status" value="1"/>
</dbReference>
<feature type="domain" description="Cytosol aminopeptidase" evidence="9">
    <location>
        <begin position="342"/>
        <end position="349"/>
    </location>
</feature>
<comment type="catalytic activity">
    <reaction evidence="1 8">
        <text>Release of an N-terminal amino acid, Xaa-|-Yaa-, in which Xaa is preferably Leu, but may be other amino acids including Pro although not Arg or Lys, and Yaa may be Pro. Amino acid amides and methyl esters are also readily hydrolyzed, but rates on arylamides are exceedingly low.</text>
        <dbReference type="EC" id="3.4.11.1"/>
    </reaction>
</comment>
<dbReference type="SUPFAM" id="SSF53187">
    <property type="entry name" value="Zn-dependent exopeptidases"/>
    <property type="match status" value="1"/>
</dbReference>
<dbReference type="CDD" id="cd00433">
    <property type="entry name" value="Peptidase_M17"/>
    <property type="match status" value="1"/>
</dbReference>
<dbReference type="PRINTS" id="PR00481">
    <property type="entry name" value="LAMNOPPTDASE"/>
</dbReference>
<dbReference type="RefSeq" id="WP_317968861.1">
    <property type="nucleotide sequence ID" value="NZ_CP129118.1"/>
</dbReference>
<feature type="binding site" evidence="8">
    <location>
        <position position="285"/>
    </location>
    <ligand>
        <name>Mn(2+)</name>
        <dbReference type="ChEBI" id="CHEBI:29035"/>
        <label>2</label>
    </ligand>
</feature>
<protein>
    <recommendedName>
        <fullName evidence="8">Probable cytosol aminopeptidase</fullName>
        <ecNumber evidence="8">3.4.11.1</ecNumber>
    </recommendedName>
    <alternativeName>
        <fullName evidence="8">Leucine aminopeptidase</fullName>
        <shortName evidence="8">LAP</shortName>
        <ecNumber evidence="8">3.4.11.10</ecNumber>
    </alternativeName>
    <alternativeName>
        <fullName evidence="8">Leucyl aminopeptidase</fullName>
    </alternativeName>
</protein>
<keyword evidence="8" id="KW-0479">Metal-binding</keyword>
<proteinExistence type="inferred from homology"/>
<dbReference type="GO" id="GO:0004177">
    <property type="term" value="F:aminopeptidase activity"/>
    <property type="evidence" value="ECO:0007669"/>
    <property type="project" value="UniProtKB-KW"/>
</dbReference>
<keyword evidence="11" id="KW-1185">Reference proteome</keyword>
<comment type="cofactor">
    <cofactor evidence="8">
        <name>Mn(2+)</name>
        <dbReference type="ChEBI" id="CHEBI:29035"/>
    </cofactor>
    <text evidence="8">Binds 2 manganese ions per subunit.</text>
</comment>
<keyword evidence="8" id="KW-0963">Cytoplasm</keyword>
<reference evidence="10 11" key="1">
    <citation type="submission" date="2023-06" db="EMBL/GenBank/DDBJ databases">
        <title>Sporosarcina sp. nov., isolated from Korean tranditional fermented seafood 'Jeotgal'.</title>
        <authorList>
            <person name="Yang A.I."/>
            <person name="Shin N.-R."/>
        </authorList>
    </citation>
    <scope>NUCLEOTIDE SEQUENCE [LARGE SCALE GENOMIC DNA]</scope>
    <source>
        <strain evidence="10 11">T2O-4</strain>
    </source>
</reference>
<comment type="similarity">
    <text evidence="3 8">Belongs to the peptidase M17 family.</text>
</comment>
<dbReference type="Gene3D" id="3.40.220.10">
    <property type="entry name" value="Leucine Aminopeptidase, subunit E, domain 1"/>
    <property type="match status" value="1"/>
</dbReference>
<dbReference type="NCBIfam" id="NF002073">
    <property type="entry name" value="PRK00913.1-2"/>
    <property type="match status" value="1"/>
</dbReference>
<name>A0ABZ0L7I0_9BACL</name>
<evidence type="ECO:0000256" key="3">
    <source>
        <dbReference type="ARBA" id="ARBA00009528"/>
    </source>
</evidence>
<dbReference type="SUPFAM" id="SSF52949">
    <property type="entry name" value="Macro domain-like"/>
    <property type="match status" value="1"/>
</dbReference>
<evidence type="ECO:0000256" key="1">
    <source>
        <dbReference type="ARBA" id="ARBA00000135"/>
    </source>
</evidence>
<keyword evidence="8" id="KW-0464">Manganese</keyword>
<dbReference type="Gene3D" id="3.40.630.10">
    <property type="entry name" value="Zn peptidases"/>
    <property type="match status" value="1"/>
</dbReference>
<feature type="binding site" evidence="8">
    <location>
        <position position="346"/>
    </location>
    <ligand>
        <name>Mn(2+)</name>
        <dbReference type="ChEBI" id="CHEBI:29035"/>
        <label>2</label>
    </ligand>
</feature>
<evidence type="ECO:0000256" key="8">
    <source>
        <dbReference type="HAMAP-Rule" id="MF_00181"/>
    </source>
</evidence>
<dbReference type="Proteomes" id="UP001303902">
    <property type="component" value="Chromosome"/>
</dbReference>